<dbReference type="EMBL" id="QRTC01000036">
    <property type="protein sequence ID" value="RGQ38962.1"/>
    <property type="molecule type" value="Genomic_DNA"/>
</dbReference>
<protein>
    <submittedName>
        <fullName evidence="1">Uncharacterized protein</fullName>
    </submittedName>
</protein>
<gene>
    <name evidence="1" type="ORF">DWY99_09360</name>
</gene>
<dbReference type="Proteomes" id="UP000284751">
    <property type="component" value="Unassembled WGS sequence"/>
</dbReference>
<reference evidence="1 2" key="1">
    <citation type="submission" date="2018-08" db="EMBL/GenBank/DDBJ databases">
        <title>A genome reference for cultivated species of the human gut microbiota.</title>
        <authorList>
            <person name="Zou Y."/>
            <person name="Xue W."/>
            <person name="Luo G."/>
        </authorList>
    </citation>
    <scope>NUCLEOTIDE SEQUENCE [LARGE SCALE GENOMIC DNA]</scope>
    <source>
        <strain evidence="1 2">AF28-26</strain>
    </source>
</reference>
<accession>A0A412AW73</accession>
<proteinExistence type="predicted"/>
<dbReference type="AlphaFoldDB" id="A0A412AW73"/>
<evidence type="ECO:0000313" key="1">
    <source>
        <dbReference type="EMBL" id="RGQ38962.1"/>
    </source>
</evidence>
<organism evidence="1 2">
    <name type="scientific">[Clostridium] leptum</name>
    <dbReference type="NCBI Taxonomy" id="1535"/>
    <lineage>
        <taxon>Bacteria</taxon>
        <taxon>Bacillati</taxon>
        <taxon>Bacillota</taxon>
        <taxon>Clostridia</taxon>
        <taxon>Eubacteriales</taxon>
        <taxon>Oscillospiraceae</taxon>
        <taxon>Oscillospiraceae incertae sedis</taxon>
    </lineage>
</organism>
<evidence type="ECO:0000313" key="2">
    <source>
        <dbReference type="Proteomes" id="UP000284751"/>
    </source>
</evidence>
<comment type="caution">
    <text evidence="1">The sequence shown here is derived from an EMBL/GenBank/DDBJ whole genome shotgun (WGS) entry which is preliminary data.</text>
</comment>
<name>A0A412AW73_9FIRM</name>
<sequence>MNYSQSQIKHYMDDKIHQMEEGLDNLRERDFQPDGMGDLYNGMLKHTVSFEIQHMRKLRDELIQALGD</sequence>